<dbReference type="PANTHER" id="PTHR47718:SF12">
    <property type="entry name" value="PROTEIN FAR1-RELATED SEQUENCE"/>
    <property type="match status" value="1"/>
</dbReference>
<feature type="compositionally biased region" description="Acidic residues" evidence="1">
    <location>
        <begin position="459"/>
        <end position="485"/>
    </location>
</feature>
<evidence type="ECO:0000256" key="1">
    <source>
        <dbReference type="SAM" id="MobiDB-lite"/>
    </source>
</evidence>
<dbReference type="EMBL" id="BKCJ010009777">
    <property type="protein sequence ID" value="GEU88565.1"/>
    <property type="molecule type" value="Genomic_DNA"/>
</dbReference>
<evidence type="ECO:0000259" key="2">
    <source>
        <dbReference type="Pfam" id="PF10551"/>
    </source>
</evidence>
<gene>
    <name evidence="3" type="ORF">Tci_060543</name>
</gene>
<feature type="region of interest" description="Disordered" evidence="1">
    <location>
        <begin position="452"/>
        <end position="485"/>
    </location>
</feature>
<protein>
    <submittedName>
        <fullName evidence="3">Protein FAR1-related sequence 5-like</fullName>
    </submittedName>
</protein>
<dbReference type="Pfam" id="PF10551">
    <property type="entry name" value="MULE"/>
    <property type="match status" value="1"/>
</dbReference>
<dbReference type="AlphaFoldDB" id="A0A6L2NVD2"/>
<dbReference type="InterPro" id="IPR018289">
    <property type="entry name" value="MULE_transposase_dom"/>
</dbReference>
<organism evidence="3">
    <name type="scientific">Tanacetum cinerariifolium</name>
    <name type="common">Dalmatian daisy</name>
    <name type="synonym">Chrysanthemum cinerariifolium</name>
    <dbReference type="NCBI Taxonomy" id="118510"/>
    <lineage>
        <taxon>Eukaryota</taxon>
        <taxon>Viridiplantae</taxon>
        <taxon>Streptophyta</taxon>
        <taxon>Embryophyta</taxon>
        <taxon>Tracheophyta</taxon>
        <taxon>Spermatophyta</taxon>
        <taxon>Magnoliopsida</taxon>
        <taxon>eudicotyledons</taxon>
        <taxon>Gunneridae</taxon>
        <taxon>Pentapetalae</taxon>
        <taxon>asterids</taxon>
        <taxon>campanulids</taxon>
        <taxon>Asterales</taxon>
        <taxon>Asteraceae</taxon>
        <taxon>Asteroideae</taxon>
        <taxon>Anthemideae</taxon>
        <taxon>Anthemidinae</taxon>
        <taxon>Tanacetum</taxon>
    </lineage>
</organism>
<comment type="caution">
    <text evidence="3">The sequence shown here is derived from an EMBL/GenBank/DDBJ whole genome shotgun (WGS) entry which is preliminary data.</text>
</comment>
<proteinExistence type="predicted"/>
<dbReference type="PANTHER" id="PTHR47718">
    <property type="entry name" value="OS01G0519700 PROTEIN"/>
    <property type="match status" value="1"/>
</dbReference>
<reference evidence="3" key="1">
    <citation type="journal article" date="2019" name="Sci. Rep.">
        <title>Draft genome of Tanacetum cinerariifolium, the natural source of mosquito coil.</title>
        <authorList>
            <person name="Yamashiro T."/>
            <person name="Shiraishi A."/>
            <person name="Satake H."/>
            <person name="Nakayama K."/>
        </authorList>
    </citation>
    <scope>NUCLEOTIDE SEQUENCE</scope>
</reference>
<name>A0A6L2NVD2_TANCI</name>
<sequence length="485" mass="55789">MNLNNMELSRARSQLHFDDYIFIHRASLSNLGPTRAHRVKVALEGGYDKVRGTSTDYFNFRRAVNLFIEDMDAQMLEDRMCKRKKHVPEFSFEYHTLHSKELVRIFWVDETMKCNYVAFGDVVSFDATFDTNKYGYKFVPFTGIDHNQKCVTFGVALLSNETTESFCWMLEAFLKTHKKQPPFAVTDQDIALRNAIVKMFHELHHQLCMWHITQKLPGSEIPMCGLMKTTSRSESSNAFFQIYSHAGNTLVQFMLCFESAMEKQRYTQRVLDNASSGSNPSMFTELPFEKHASDVYTPAIFRENVLPAHLLDKRHRYDPCIEEIERLASDIHSTIEDCISLFRNDSDKLSEFLSTVKDLKKKLKYETQVPNVEPNKDDLYFELLDVSIPNKVVIKTPKSIFRSKDTREIKSAAEIGKAKTISRSNTKVPFKWRTCSACGGKGHNKETCKGCSACGKPVDDEDEGDTEDELADEDEVDEEYESDEE</sequence>
<feature type="domain" description="MULE transposase" evidence="2">
    <location>
        <begin position="122"/>
        <end position="215"/>
    </location>
</feature>
<accession>A0A6L2NVD2</accession>
<evidence type="ECO:0000313" key="3">
    <source>
        <dbReference type="EMBL" id="GEU88565.1"/>
    </source>
</evidence>